<keyword evidence="1" id="KW-1133">Transmembrane helix</keyword>
<dbReference type="Proteomes" id="UP000239197">
    <property type="component" value="Chromosome"/>
</dbReference>
<dbReference type="EMBL" id="CP019062">
    <property type="protein sequence ID" value="AVF34388.1"/>
    <property type="molecule type" value="Genomic_DNA"/>
</dbReference>
<evidence type="ECO:0000313" key="2">
    <source>
        <dbReference type="EMBL" id="AVF34388.1"/>
    </source>
</evidence>
<dbReference type="RefSeq" id="WP_104921917.1">
    <property type="nucleotide sequence ID" value="NZ_CP019062.1"/>
</dbReference>
<keyword evidence="1" id="KW-0472">Membrane</keyword>
<feature type="transmembrane region" description="Helical" evidence="1">
    <location>
        <begin position="6"/>
        <end position="24"/>
    </location>
</feature>
<keyword evidence="1" id="KW-0812">Transmembrane</keyword>
<organism evidence="2 3">
    <name type="scientific">Rahnella sikkimica</name>
    <dbReference type="NCBI Taxonomy" id="1805933"/>
    <lineage>
        <taxon>Bacteria</taxon>
        <taxon>Pseudomonadati</taxon>
        <taxon>Pseudomonadota</taxon>
        <taxon>Gammaproteobacteria</taxon>
        <taxon>Enterobacterales</taxon>
        <taxon>Yersiniaceae</taxon>
        <taxon>Rahnella</taxon>
    </lineage>
</organism>
<sequence length="150" mass="17569">MYKLLKWLMIGVVFISSGFIYIFIKLADTFDGREYSATDYIHYYFETPDLFMDPPVIPGRVTYYSRGDDNYGFFQNDITWNDIEDVPAAQKIIEQFFISKGYTQRENGLVWRFYWSDVVVTPETCAYEQYSTVRGYHAISIELISATKGC</sequence>
<accession>A0A2L1UNH8</accession>
<dbReference type="KEGG" id="rox:BV494_05355"/>
<evidence type="ECO:0000313" key="3">
    <source>
        <dbReference type="Proteomes" id="UP000239197"/>
    </source>
</evidence>
<reference evidence="3" key="1">
    <citation type="submission" date="2017-01" db="EMBL/GenBank/DDBJ databases">
        <title>Genome sequence of Rouxiella sp. ERMR1:05.</title>
        <authorList>
            <person name="Kumar R."/>
            <person name="Singh D."/>
            <person name="Kumar S."/>
        </authorList>
    </citation>
    <scope>NUCLEOTIDE SEQUENCE [LARGE SCALE GENOMIC DNA]</scope>
    <source>
        <strain evidence="3">ERMR1:05</strain>
    </source>
</reference>
<dbReference type="OrthoDB" id="6504775at2"/>
<proteinExistence type="predicted"/>
<protein>
    <submittedName>
        <fullName evidence="2">Uncharacterized protein</fullName>
    </submittedName>
</protein>
<dbReference type="AlphaFoldDB" id="A0A2L1UNH8"/>
<gene>
    <name evidence="2" type="ORF">BV494_05355</name>
</gene>
<keyword evidence="3" id="KW-1185">Reference proteome</keyword>
<name>A0A2L1UNH8_9GAMM</name>
<evidence type="ECO:0000256" key="1">
    <source>
        <dbReference type="SAM" id="Phobius"/>
    </source>
</evidence>